<comment type="subcellular location">
    <subcellularLocation>
        <location evidence="1">Nucleus</location>
    </subcellularLocation>
</comment>
<organism evidence="7 8">
    <name type="scientific">Ilex paraguariensis</name>
    <name type="common">yerba mate</name>
    <dbReference type="NCBI Taxonomy" id="185542"/>
    <lineage>
        <taxon>Eukaryota</taxon>
        <taxon>Viridiplantae</taxon>
        <taxon>Streptophyta</taxon>
        <taxon>Embryophyta</taxon>
        <taxon>Tracheophyta</taxon>
        <taxon>Spermatophyta</taxon>
        <taxon>Magnoliopsida</taxon>
        <taxon>eudicotyledons</taxon>
        <taxon>Gunneridae</taxon>
        <taxon>Pentapetalae</taxon>
        <taxon>asterids</taxon>
        <taxon>campanulids</taxon>
        <taxon>Aquifoliales</taxon>
        <taxon>Aquifoliaceae</taxon>
        <taxon>Ilex</taxon>
    </lineage>
</organism>
<reference evidence="7 8" key="1">
    <citation type="submission" date="2024-02" db="EMBL/GenBank/DDBJ databases">
        <authorList>
            <person name="Vignale AGUSTIN F."/>
            <person name="Sosa J E."/>
            <person name="Modenutti C."/>
        </authorList>
    </citation>
    <scope>NUCLEOTIDE SEQUENCE [LARGE SCALE GENOMIC DNA]</scope>
</reference>
<dbReference type="SMART" id="SM01019">
    <property type="entry name" value="B3"/>
    <property type="match status" value="1"/>
</dbReference>
<dbReference type="AlphaFoldDB" id="A0ABC8R5T9"/>
<evidence type="ECO:0000256" key="5">
    <source>
        <dbReference type="ARBA" id="ARBA00023242"/>
    </source>
</evidence>
<name>A0ABC8R5T9_9AQUA</name>
<evidence type="ECO:0000256" key="4">
    <source>
        <dbReference type="ARBA" id="ARBA00023163"/>
    </source>
</evidence>
<proteinExistence type="predicted"/>
<dbReference type="Pfam" id="PF02362">
    <property type="entry name" value="B3"/>
    <property type="match status" value="1"/>
</dbReference>
<evidence type="ECO:0000313" key="8">
    <source>
        <dbReference type="Proteomes" id="UP001642360"/>
    </source>
</evidence>
<evidence type="ECO:0000256" key="3">
    <source>
        <dbReference type="ARBA" id="ARBA00023125"/>
    </source>
</evidence>
<keyword evidence="2" id="KW-0805">Transcription regulation</keyword>
<evidence type="ECO:0000256" key="1">
    <source>
        <dbReference type="ARBA" id="ARBA00004123"/>
    </source>
</evidence>
<accession>A0ABC8R5T9</accession>
<dbReference type="InterPro" id="IPR015300">
    <property type="entry name" value="DNA-bd_pseudobarrel_sf"/>
</dbReference>
<keyword evidence="4" id="KW-0804">Transcription</keyword>
<dbReference type="SUPFAM" id="SSF101936">
    <property type="entry name" value="DNA-binding pseudobarrel domain"/>
    <property type="match status" value="1"/>
</dbReference>
<feature type="domain" description="TF-B3" evidence="6">
    <location>
        <begin position="47"/>
        <end position="138"/>
    </location>
</feature>
<sequence>MALHSNAKPSSIAKQEVKQFSVSPRTSLHCFTSLGTWTEMEPKFMCFTKESLTRSDVQRNLEIPNAASFLQPENEIMVVRDQAGTTYQFIASERKGGRKALTRDWHDFAVAKNLQVGDSLRIYWSGNENEYVVQLGTKLFGDHIVWLQE</sequence>
<protein>
    <recommendedName>
        <fullName evidence="6">TF-B3 domain-containing protein</fullName>
    </recommendedName>
</protein>
<gene>
    <name evidence="7" type="ORF">ILEXP_LOCUS7537</name>
</gene>
<dbReference type="Proteomes" id="UP001642360">
    <property type="component" value="Unassembled WGS sequence"/>
</dbReference>
<dbReference type="GO" id="GO:0003677">
    <property type="term" value="F:DNA binding"/>
    <property type="evidence" value="ECO:0007669"/>
    <property type="project" value="UniProtKB-KW"/>
</dbReference>
<keyword evidence="8" id="KW-1185">Reference proteome</keyword>
<evidence type="ECO:0000313" key="7">
    <source>
        <dbReference type="EMBL" id="CAK9140107.1"/>
    </source>
</evidence>
<keyword evidence="3" id="KW-0238">DNA-binding</keyword>
<evidence type="ECO:0000256" key="2">
    <source>
        <dbReference type="ARBA" id="ARBA00023015"/>
    </source>
</evidence>
<dbReference type="InterPro" id="IPR003340">
    <property type="entry name" value="B3_DNA-bd"/>
</dbReference>
<comment type="caution">
    <text evidence="7">The sequence shown here is derived from an EMBL/GenBank/DDBJ whole genome shotgun (WGS) entry which is preliminary data.</text>
</comment>
<dbReference type="EMBL" id="CAUOFW020001014">
    <property type="protein sequence ID" value="CAK9140107.1"/>
    <property type="molecule type" value="Genomic_DNA"/>
</dbReference>
<dbReference type="GO" id="GO:0005634">
    <property type="term" value="C:nucleus"/>
    <property type="evidence" value="ECO:0007669"/>
    <property type="project" value="UniProtKB-SubCell"/>
</dbReference>
<evidence type="ECO:0000259" key="6">
    <source>
        <dbReference type="SMART" id="SM01019"/>
    </source>
</evidence>
<dbReference type="CDD" id="cd10017">
    <property type="entry name" value="B3_DNA"/>
    <property type="match status" value="1"/>
</dbReference>
<dbReference type="Gene3D" id="2.40.330.10">
    <property type="entry name" value="DNA-binding pseudobarrel domain"/>
    <property type="match status" value="1"/>
</dbReference>
<keyword evidence="5" id="KW-0539">Nucleus</keyword>